<evidence type="ECO:0000313" key="2">
    <source>
        <dbReference type="Proteomes" id="UP000215914"/>
    </source>
</evidence>
<dbReference type="AlphaFoldDB" id="A0A9K3IGE6"/>
<comment type="caution">
    <text evidence="1">The sequence shown here is derived from an EMBL/GenBank/DDBJ whole genome shotgun (WGS) entry which is preliminary data.</text>
</comment>
<proteinExistence type="predicted"/>
<name>A0A9K3IGE6_HELAN</name>
<organism evidence="1 2">
    <name type="scientific">Helianthus annuus</name>
    <name type="common">Common sunflower</name>
    <dbReference type="NCBI Taxonomy" id="4232"/>
    <lineage>
        <taxon>Eukaryota</taxon>
        <taxon>Viridiplantae</taxon>
        <taxon>Streptophyta</taxon>
        <taxon>Embryophyta</taxon>
        <taxon>Tracheophyta</taxon>
        <taxon>Spermatophyta</taxon>
        <taxon>Magnoliopsida</taxon>
        <taxon>eudicotyledons</taxon>
        <taxon>Gunneridae</taxon>
        <taxon>Pentapetalae</taxon>
        <taxon>asterids</taxon>
        <taxon>campanulids</taxon>
        <taxon>Asterales</taxon>
        <taxon>Asteraceae</taxon>
        <taxon>Asteroideae</taxon>
        <taxon>Heliantheae alliance</taxon>
        <taxon>Heliantheae</taxon>
        <taxon>Helianthus</taxon>
    </lineage>
</organism>
<dbReference type="Proteomes" id="UP000215914">
    <property type="component" value="Unassembled WGS sequence"/>
</dbReference>
<dbReference type="EMBL" id="MNCJ02000323">
    <property type="protein sequence ID" value="KAF5796167.1"/>
    <property type="molecule type" value="Genomic_DNA"/>
</dbReference>
<keyword evidence="2" id="KW-1185">Reference proteome</keyword>
<dbReference type="Gramene" id="mRNA:HanXRQr2_Chr08g0348231">
    <property type="protein sequence ID" value="CDS:HanXRQr2_Chr08g0348231.1"/>
    <property type="gene ID" value="HanXRQr2_Chr08g0348231"/>
</dbReference>
<protein>
    <submittedName>
        <fullName evidence="1">Uncharacterized protein</fullName>
    </submittedName>
</protein>
<sequence>MICISASLLYIHHVCFSIRELTFIYYICTHNLVLKINIVVMLKLFTMRASIFYHHKSHQFLSPIY</sequence>
<evidence type="ECO:0000313" key="1">
    <source>
        <dbReference type="EMBL" id="KAF5796167.1"/>
    </source>
</evidence>
<reference evidence="1" key="1">
    <citation type="journal article" date="2017" name="Nature">
        <title>The sunflower genome provides insights into oil metabolism, flowering and Asterid evolution.</title>
        <authorList>
            <person name="Badouin H."/>
            <person name="Gouzy J."/>
            <person name="Grassa C.J."/>
            <person name="Murat F."/>
            <person name="Staton S.E."/>
            <person name="Cottret L."/>
            <person name="Lelandais-Briere C."/>
            <person name="Owens G.L."/>
            <person name="Carrere S."/>
            <person name="Mayjonade B."/>
            <person name="Legrand L."/>
            <person name="Gill N."/>
            <person name="Kane N.C."/>
            <person name="Bowers J.E."/>
            <person name="Hubner S."/>
            <person name="Bellec A."/>
            <person name="Berard A."/>
            <person name="Berges H."/>
            <person name="Blanchet N."/>
            <person name="Boniface M.C."/>
            <person name="Brunel D."/>
            <person name="Catrice O."/>
            <person name="Chaidir N."/>
            <person name="Claudel C."/>
            <person name="Donnadieu C."/>
            <person name="Faraut T."/>
            <person name="Fievet G."/>
            <person name="Helmstetter N."/>
            <person name="King M."/>
            <person name="Knapp S.J."/>
            <person name="Lai Z."/>
            <person name="Le Paslier M.C."/>
            <person name="Lippi Y."/>
            <person name="Lorenzon L."/>
            <person name="Mandel J.R."/>
            <person name="Marage G."/>
            <person name="Marchand G."/>
            <person name="Marquand E."/>
            <person name="Bret-Mestries E."/>
            <person name="Morien E."/>
            <person name="Nambeesan S."/>
            <person name="Nguyen T."/>
            <person name="Pegot-Espagnet P."/>
            <person name="Pouilly N."/>
            <person name="Raftis F."/>
            <person name="Sallet E."/>
            <person name="Schiex T."/>
            <person name="Thomas J."/>
            <person name="Vandecasteele C."/>
            <person name="Vares D."/>
            <person name="Vear F."/>
            <person name="Vautrin S."/>
            <person name="Crespi M."/>
            <person name="Mangin B."/>
            <person name="Burke J.M."/>
            <person name="Salse J."/>
            <person name="Munos S."/>
            <person name="Vincourt P."/>
            <person name="Rieseberg L.H."/>
            <person name="Langlade N.B."/>
        </authorList>
    </citation>
    <scope>NUCLEOTIDE SEQUENCE</scope>
    <source>
        <tissue evidence="1">Leaves</tissue>
    </source>
</reference>
<reference evidence="1" key="2">
    <citation type="submission" date="2020-06" db="EMBL/GenBank/DDBJ databases">
        <title>Helianthus annuus Genome sequencing and assembly Release 2.</title>
        <authorList>
            <person name="Gouzy J."/>
            <person name="Langlade N."/>
            <person name="Munos S."/>
        </authorList>
    </citation>
    <scope>NUCLEOTIDE SEQUENCE</scope>
    <source>
        <tissue evidence="1">Leaves</tissue>
    </source>
</reference>
<gene>
    <name evidence="1" type="ORF">HanXRQr2_Chr08g0348231</name>
</gene>
<accession>A0A9K3IGE6</accession>